<dbReference type="CDD" id="cd08871">
    <property type="entry name" value="START_STARD10-like"/>
    <property type="match status" value="1"/>
</dbReference>
<dbReference type="InterPro" id="IPR041951">
    <property type="entry name" value="STARD10_START"/>
</dbReference>
<keyword evidence="11" id="KW-0446">Lipid-binding</keyword>
<keyword evidence="6" id="KW-0597">Phosphoprotein</keyword>
<dbReference type="Proteomes" id="UP000694722">
    <property type="component" value="Unplaced"/>
</dbReference>
<evidence type="ECO:0000256" key="5">
    <source>
        <dbReference type="ARBA" id="ARBA00022490"/>
    </source>
</evidence>
<sequence>MKGCGSSHPETNLQGVLCFVWQLCLGDLVRPSQRTCVGLPARDCGGVWLCGTVTDRQCDGPWKVASASAAASTLSEPLRSTQESWTRTRALGLPMEKSAASTEPQGPRPVLGRDSVQVPDDQDFRSFRSECEAEAGWNLTYSKAGVSVWVQAMEMDRTLHKIKCRMECRDVPAETLYDVLHDIEYRKKWDSNVIETFDIARLTVNADVGYYSWRCPKPLKNRDVITLRSWLPMGTDYIIMNYSVKHPKYPPRKDLVRAVSIQTGYLIQSTGPKSCVITYLAQVDPKGSLPKWVVNKSSQFLAPKAMKKMYKACVKYPEWKQKHQPHFKPWLHPEQSPLPSLALSELSVQHADSLENIDESAVAESREERAGGAGGEGSDDDTSLT</sequence>
<evidence type="ECO:0000256" key="2">
    <source>
        <dbReference type="ARBA" id="ARBA00004370"/>
    </source>
</evidence>
<dbReference type="FunFam" id="3.30.530.20:FF:000008">
    <property type="entry name" value="START domain containing 10"/>
    <property type="match status" value="1"/>
</dbReference>
<dbReference type="Ensembl" id="ENSSSCT00060108872.1">
    <property type="protein sequence ID" value="ENSSSCP00060048620.1"/>
    <property type="gene ID" value="ENSSSCG00060078722.1"/>
</dbReference>
<dbReference type="SMART" id="SM00234">
    <property type="entry name" value="START"/>
    <property type="match status" value="1"/>
</dbReference>
<keyword evidence="9" id="KW-0445">Lipid transport</keyword>
<dbReference type="InterPro" id="IPR023393">
    <property type="entry name" value="START-like_dom_sf"/>
</dbReference>
<dbReference type="GO" id="GO:0006869">
    <property type="term" value="P:lipid transport"/>
    <property type="evidence" value="ECO:0007669"/>
    <property type="project" value="UniProtKB-KW"/>
</dbReference>
<evidence type="ECO:0000256" key="10">
    <source>
        <dbReference type="ARBA" id="ARBA00023069"/>
    </source>
</evidence>
<keyword evidence="4" id="KW-0813">Transport</keyword>
<evidence type="ECO:0000256" key="12">
    <source>
        <dbReference type="ARBA" id="ARBA00023136"/>
    </source>
</evidence>
<accession>A0A8D1EHP7</accession>
<evidence type="ECO:0000256" key="15">
    <source>
        <dbReference type="ARBA" id="ARBA00076937"/>
    </source>
</evidence>
<dbReference type="GO" id="GO:0008289">
    <property type="term" value="F:lipid binding"/>
    <property type="evidence" value="ECO:0007669"/>
    <property type="project" value="UniProtKB-KW"/>
</dbReference>
<dbReference type="AlphaFoldDB" id="A0A8D1EHP7"/>
<evidence type="ECO:0000256" key="8">
    <source>
        <dbReference type="ARBA" id="ARBA00022990"/>
    </source>
</evidence>
<dbReference type="InterPro" id="IPR051213">
    <property type="entry name" value="START_lipid_transfer"/>
</dbReference>
<evidence type="ECO:0000256" key="16">
    <source>
        <dbReference type="ARBA" id="ARBA00080073"/>
    </source>
</evidence>
<keyword evidence="5" id="KW-0963">Cytoplasm</keyword>
<keyword evidence="13" id="KW-0966">Cell projection</keyword>
<dbReference type="SUPFAM" id="SSF55961">
    <property type="entry name" value="Bet v1-like"/>
    <property type="match status" value="1"/>
</dbReference>
<evidence type="ECO:0000256" key="13">
    <source>
        <dbReference type="ARBA" id="ARBA00023273"/>
    </source>
</evidence>
<name>A0A8D1EHP7_PIG</name>
<dbReference type="Proteomes" id="UP000694723">
    <property type="component" value="Unplaced"/>
</dbReference>
<evidence type="ECO:0000256" key="11">
    <source>
        <dbReference type="ARBA" id="ARBA00023121"/>
    </source>
</evidence>
<evidence type="ECO:0000256" key="4">
    <source>
        <dbReference type="ARBA" id="ARBA00022448"/>
    </source>
</evidence>
<feature type="domain" description="START" evidence="19">
    <location>
        <begin position="134"/>
        <end position="318"/>
    </location>
</feature>
<evidence type="ECO:0000256" key="14">
    <source>
        <dbReference type="ARBA" id="ARBA00070345"/>
    </source>
</evidence>
<proteinExistence type="predicted"/>
<dbReference type="GO" id="GO:0016020">
    <property type="term" value="C:membrane"/>
    <property type="evidence" value="ECO:0007669"/>
    <property type="project" value="UniProtKB-SubCell"/>
</dbReference>
<evidence type="ECO:0000256" key="17">
    <source>
        <dbReference type="SAM" id="MobiDB-lite"/>
    </source>
</evidence>
<feature type="region of interest" description="Disordered" evidence="17">
    <location>
        <begin position="91"/>
        <end position="115"/>
    </location>
</feature>
<evidence type="ECO:0000256" key="9">
    <source>
        <dbReference type="ARBA" id="ARBA00023055"/>
    </source>
</evidence>
<dbReference type="Ensembl" id="ENSSSCT00040049842.1">
    <property type="protein sequence ID" value="ENSSSCP00040020697.1"/>
    <property type="gene ID" value="ENSSSCG00040037242.1"/>
</dbReference>
<dbReference type="InterPro" id="IPR002913">
    <property type="entry name" value="START_lipid-bd_dom"/>
</dbReference>
<evidence type="ECO:0000256" key="18">
    <source>
        <dbReference type="SAM" id="SignalP"/>
    </source>
</evidence>
<comment type="subcellular location">
    <subcellularLocation>
        <location evidence="1">Cell projection</location>
        <location evidence="1">Cilium</location>
        <location evidence="1">Flagellum</location>
    </subcellularLocation>
    <subcellularLocation>
        <location evidence="3">Cytoplasm</location>
    </subcellularLocation>
    <subcellularLocation>
        <location evidence="2">Membrane</location>
    </subcellularLocation>
</comment>
<evidence type="ECO:0000256" key="7">
    <source>
        <dbReference type="ARBA" id="ARBA00022846"/>
    </source>
</evidence>
<keyword evidence="10" id="KW-0969">Cilium</keyword>
<dbReference type="Pfam" id="PF01852">
    <property type="entry name" value="START"/>
    <property type="match status" value="1"/>
</dbReference>
<dbReference type="GO" id="GO:0031514">
    <property type="term" value="C:motile cilium"/>
    <property type="evidence" value="ECO:0007669"/>
    <property type="project" value="UniProtKB-SubCell"/>
</dbReference>
<protein>
    <recommendedName>
        <fullName evidence="14">START domain-containing protein 10</fullName>
    </recommendedName>
    <alternativeName>
        <fullName evidence="15">PCTP-like protein</fullName>
    </alternativeName>
    <alternativeName>
        <fullName evidence="16">StAR-related lipid transfer protein 10</fullName>
    </alternativeName>
</protein>
<keyword evidence="7" id="KW-0282">Flagellum</keyword>
<evidence type="ECO:0000259" key="19">
    <source>
        <dbReference type="PROSITE" id="PS50848"/>
    </source>
</evidence>
<dbReference type="PROSITE" id="PS50848">
    <property type="entry name" value="START"/>
    <property type="match status" value="1"/>
</dbReference>
<feature type="signal peptide" evidence="18">
    <location>
        <begin position="1"/>
        <end position="26"/>
    </location>
</feature>
<dbReference type="Gene3D" id="3.30.530.20">
    <property type="match status" value="1"/>
</dbReference>
<reference evidence="20" key="1">
    <citation type="submission" date="2025-05" db="UniProtKB">
        <authorList>
            <consortium name="Ensembl"/>
        </authorList>
    </citation>
    <scope>IDENTIFICATION</scope>
</reference>
<keyword evidence="18" id="KW-0732">Signal</keyword>
<evidence type="ECO:0000256" key="1">
    <source>
        <dbReference type="ARBA" id="ARBA00004230"/>
    </source>
</evidence>
<evidence type="ECO:0000256" key="3">
    <source>
        <dbReference type="ARBA" id="ARBA00004496"/>
    </source>
</evidence>
<evidence type="ECO:0000313" key="21">
    <source>
        <dbReference type="Proteomes" id="UP000694722"/>
    </source>
</evidence>
<keyword evidence="12" id="KW-0472">Membrane</keyword>
<dbReference type="GO" id="GO:0005829">
    <property type="term" value="C:cytosol"/>
    <property type="evidence" value="ECO:0007669"/>
    <property type="project" value="UniProtKB-ARBA"/>
</dbReference>
<dbReference type="PANTHER" id="PTHR19308">
    <property type="entry name" value="PHOSPHATIDYLCHOLINE TRANSFER PROTEIN"/>
    <property type="match status" value="1"/>
</dbReference>
<evidence type="ECO:0000313" key="20">
    <source>
        <dbReference type="Ensembl" id="ENSSSCP00040020697.1"/>
    </source>
</evidence>
<keyword evidence="8" id="KW-0007">Acetylation</keyword>
<feature type="chain" id="PRO_5044686380" description="START domain-containing protein 10" evidence="18">
    <location>
        <begin position="27"/>
        <end position="385"/>
    </location>
</feature>
<organism evidence="20 21">
    <name type="scientific">Sus scrofa</name>
    <name type="common">Pig</name>
    <dbReference type="NCBI Taxonomy" id="9823"/>
    <lineage>
        <taxon>Eukaryota</taxon>
        <taxon>Metazoa</taxon>
        <taxon>Chordata</taxon>
        <taxon>Craniata</taxon>
        <taxon>Vertebrata</taxon>
        <taxon>Euteleostomi</taxon>
        <taxon>Mammalia</taxon>
        <taxon>Eutheria</taxon>
        <taxon>Laurasiatheria</taxon>
        <taxon>Artiodactyla</taxon>
        <taxon>Suina</taxon>
        <taxon>Suidae</taxon>
        <taxon>Sus</taxon>
    </lineage>
</organism>
<feature type="region of interest" description="Disordered" evidence="17">
    <location>
        <begin position="354"/>
        <end position="385"/>
    </location>
</feature>
<evidence type="ECO:0000256" key="6">
    <source>
        <dbReference type="ARBA" id="ARBA00022553"/>
    </source>
</evidence>
<dbReference type="PANTHER" id="PTHR19308:SF7">
    <property type="entry name" value="START DOMAIN-CONTAINING PROTEIN 10"/>
    <property type="match status" value="1"/>
</dbReference>